<organism evidence="4 5">
    <name type="scientific">Beauveria bassiana</name>
    <name type="common">White muscardine disease fungus</name>
    <name type="synonym">Tritirachium shiotae</name>
    <dbReference type="NCBI Taxonomy" id="176275"/>
    <lineage>
        <taxon>Eukaryota</taxon>
        <taxon>Fungi</taxon>
        <taxon>Dikarya</taxon>
        <taxon>Ascomycota</taxon>
        <taxon>Pezizomycotina</taxon>
        <taxon>Sordariomycetes</taxon>
        <taxon>Hypocreomycetidae</taxon>
        <taxon>Hypocreales</taxon>
        <taxon>Cordycipitaceae</taxon>
        <taxon>Beauveria</taxon>
    </lineage>
</organism>
<evidence type="ECO:0000259" key="3">
    <source>
        <dbReference type="PROSITE" id="PS50879"/>
    </source>
</evidence>
<dbReference type="InterPro" id="IPR012337">
    <property type="entry name" value="RNaseH-like_sf"/>
</dbReference>
<proteinExistence type="predicted"/>
<dbReference type="SUPFAM" id="SSF53098">
    <property type="entry name" value="Ribonuclease H-like"/>
    <property type="match status" value="1"/>
</dbReference>
<accession>A0A2S7YPX7</accession>
<evidence type="ECO:0000259" key="2">
    <source>
        <dbReference type="PROSITE" id="PS50878"/>
    </source>
</evidence>
<dbReference type="PANTHER" id="PTHR33481:SF1">
    <property type="entry name" value="ENDONUCLEASE_EXONUCLEASE_PHOSPHATASE DOMAIN-CONTAINING PROTEIN-RELATED"/>
    <property type="match status" value="1"/>
</dbReference>
<dbReference type="EMBL" id="JRHA01000009">
    <property type="protein sequence ID" value="PQK18004.1"/>
    <property type="molecule type" value="Genomic_DNA"/>
</dbReference>
<dbReference type="PANTHER" id="PTHR33481">
    <property type="entry name" value="REVERSE TRANSCRIPTASE"/>
    <property type="match status" value="1"/>
</dbReference>
<sequence>MHRLLPSRHTGGRKLASTEHAIHFLLQRIYQAWSEGKVASLLLLDVSGAYDNVSRQRLLHNLRKRRVSDNIIRWIDSFLHGRLTTIKLQEYTAPAAPIQTGIPQGSPVSPILYLFYNADLIEACKTEDTEAVGYIDDVSILAIGSSAPHNCKTLKKIHRKAEDWGRKHGSQFAPAKYELVHFTRDPMMNSTHALRLPHATIQASPSCRYLGIHMDTRLRWYRHREEMEAAATKRLSALSALASSTWGVELVNLRQAYRAMIIPQMLYGCSAWHTPSGSPRSRGSDMVAVVRKIQRRAAQIITGAFRTTAGAAVDVEAHLLPVQQQMEQTALEAAMRIRTSPLYDDMASTSELDPSPLDRLSNMLHSKYGIQLSQLEKRQPHIVPPWWSPPFIRINESASDAIKEHDATTPDTIRIYTDGSGIEGHVGAAAVLAQTDGNYTKRAEYLGTSGMSTVYAAELRGLVLALQLLGEVSRAGACPGRCVIFTDNQAAIQAMQNPKHPSGQYILAEAIREFDKVRTSGWDVQLRWIPAHLGVPGNEAADTAAKDAARRHGDPSEPNSLRTLMAPTKTIIRKTMRAEWAASWEAAKHGRELFRLGVKPGKATLDLRRGTHRAISSVITQMRSGKIGLNAYLHAINKADTDKCQCGYGPQTVRHILLECRNWTEERQKMWAGKHPCVDIKRILCSSSMAAQAAKMILRTGLLGQFRAVPPTVLEYIA</sequence>
<name>A0A2S7YPX7_BEABA</name>
<dbReference type="InterPro" id="IPR000477">
    <property type="entry name" value="RT_dom"/>
</dbReference>
<dbReference type="Pfam" id="PF00078">
    <property type="entry name" value="RVT_1"/>
    <property type="match status" value="1"/>
</dbReference>
<dbReference type="GO" id="GO:0003676">
    <property type="term" value="F:nucleic acid binding"/>
    <property type="evidence" value="ECO:0007669"/>
    <property type="project" value="InterPro"/>
</dbReference>
<dbReference type="CDD" id="cd09276">
    <property type="entry name" value="Rnase_HI_RT_non_LTR"/>
    <property type="match status" value="1"/>
</dbReference>
<dbReference type="PROSITE" id="PS50878">
    <property type="entry name" value="RT_POL"/>
    <property type="match status" value="1"/>
</dbReference>
<feature type="compositionally biased region" description="Basic and acidic residues" evidence="1">
    <location>
        <begin position="544"/>
        <end position="555"/>
    </location>
</feature>
<dbReference type="InterPro" id="IPR036397">
    <property type="entry name" value="RNaseH_sf"/>
</dbReference>
<dbReference type="Gene3D" id="3.30.420.10">
    <property type="entry name" value="Ribonuclease H-like superfamily/Ribonuclease H"/>
    <property type="match status" value="1"/>
</dbReference>
<gene>
    <name evidence="4" type="ORF">BB8028_0009g01980</name>
</gene>
<evidence type="ECO:0000313" key="4">
    <source>
        <dbReference type="EMBL" id="PQK18004.1"/>
    </source>
</evidence>
<dbReference type="InterPro" id="IPR002156">
    <property type="entry name" value="RNaseH_domain"/>
</dbReference>
<dbReference type="GO" id="GO:0004523">
    <property type="term" value="F:RNA-DNA hybrid ribonuclease activity"/>
    <property type="evidence" value="ECO:0007669"/>
    <property type="project" value="InterPro"/>
</dbReference>
<comment type="caution">
    <text evidence="4">The sequence shown here is derived from an EMBL/GenBank/DDBJ whole genome shotgun (WGS) entry which is preliminary data.</text>
</comment>
<evidence type="ECO:0008006" key="6">
    <source>
        <dbReference type="Google" id="ProtNLM"/>
    </source>
</evidence>
<evidence type="ECO:0000313" key="5">
    <source>
        <dbReference type="Proteomes" id="UP000237441"/>
    </source>
</evidence>
<dbReference type="OrthoDB" id="5082906at2759"/>
<reference evidence="4 5" key="1">
    <citation type="submission" date="2016-07" db="EMBL/GenBank/DDBJ databases">
        <title>Comparative genomics of the entomopathogenic fungus Beauveria bassiana.</title>
        <authorList>
            <person name="Valero Jimenez C.A."/>
            <person name="Zwaan B.J."/>
            <person name="Van Kan J.A."/>
            <person name="Takken W."/>
            <person name="Debets A.J."/>
            <person name="Schoustra S.E."/>
            <person name="Koenraadt C.J."/>
        </authorList>
    </citation>
    <scope>NUCLEOTIDE SEQUENCE [LARGE SCALE GENOMIC DNA]</scope>
    <source>
        <strain evidence="4 5">ARSEF 8028</strain>
    </source>
</reference>
<protein>
    <recommendedName>
        <fullName evidence="6">Reverse transcriptase</fullName>
    </recommendedName>
</protein>
<evidence type="ECO:0000256" key="1">
    <source>
        <dbReference type="SAM" id="MobiDB-lite"/>
    </source>
</evidence>
<feature type="domain" description="RNase H type-1" evidence="3">
    <location>
        <begin position="409"/>
        <end position="550"/>
    </location>
</feature>
<dbReference type="Proteomes" id="UP000237441">
    <property type="component" value="Unassembled WGS sequence"/>
</dbReference>
<dbReference type="PROSITE" id="PS50879">
    <property type="entry name" value="RNASE_H_1"/>
    <property type="match status" value="1"/>
</dbReference>
<feature type="domain" description="Reverse transcriptase" evidence="2">
    <location>
        <begin position="1"/>
        <end position="214"/>
    </location>
</feature>
<dbReference type="CDD" id="cd01650">
    <property type="entry name" value="RT_nLTR_like"/>
    <property type="match status" value="1"/>
</dbReference>
<feature type="region of interest" description="Disordered" evidence="1">
    <location>
        <begin position="541"/>
        <end position="560"/>
    </location>
</feature>
<dbReference type="AlphaFoldDB" id="A0A2S7YPX7"/>
<dbReference type="Pfam" id="PF00075">
    <property type="entry name" value="RNase_H"/>
    <property type="match status" value="1"/>
</dbReference>